<keyword evidence="1" id="KW-1133">Transmembrane helix</keyword>
<dbReference type="PROSITE" id="PS51186">
    <property type="entry name" value="GNAT"/>
    <property type="match status" value="1"/>
</dbReference>
<evidence type="ECO:0000313" key="4">
    <source>
        <dbReference type="Proteomes" id="UP000503178"/>
    </source>
</evidence>
<dbReference type="GO" id="GO:0016747">
    <property type="term" value="F:acyltransferase activity, transferring groups other than amino-acyl groups"/>
    <property type="evidence" value="ECO:0007669"/>
    <property type="project" value="InterPro"/>
</dbReference>
<evidence type="ECO:0000259" key="2">
    <source>
        <dbReference type="PROSITE" id="PS51186"/>
    </source>
</evidence>
<dbReference type="SUPFAM" id="SSF55729">
    <property type="entry name" value="Acyl-CoA N-acyltransferases (Nat)"/>
    <property type="match status" value="1"/>
</dbReference>
<keyword evidence="1" id="KW-0812">Transmembrane</keyword>
<dbReference type="Proteomes" id="UP000503178">
    <property type="component" value="Chromatophore Pltd"/>
</dbReference>
<dbReference type="CDD" id="cd04301">
    <property type="entry name" value="NAT_SF"/>
    <property type="match status" value="1"/>
</dbReference>
<reference evidence="3 4" key="1">
    <citation type="submission" date="2019-06" db="EMBL/GenBank/DDBJ databases">
        <title>A hidden player of endosymbiotic evolution: DNA virus triggered massive gene transfer.</title>
        <authorList>
            <person name="Matsuo M."/>
            <person name="Katahata A."/>
            <person name="Tachikawa M."/>
            <person name="Minakuchi Y."/>
            <person name="Noguchi H."/>
            <person name="Toyoda A."/>
            <person name="Fujiyama A."/>
            <person name="Suzuki Y."/>
            <person name="Satoh S."/>
            <person name="Nakayama T."/>
            <person name="Kamikawa R."/>
            <person name="Nomura M."/>
            <person name="Inagaki Y."/>
            <person name="Ishida K."/>
            <person name="Obokata J."/>
        </authorList>
    </citation>
    <scope>NUCLEOTIDE SEQUENCE [LARGE SCALE GENOMIC DNA]</scope>
    <source>
        <strain evidence="3 4">MYN1</strain>
    </source>
</reference>
<organism evidence="3 4">
    <name type="scientific">Paulinella micropora</name>
    <dbReference type="NCBI Taxonomy" id="1928728"/>
    <lineage>
        <taxon>Eukaryota</taxon>
        <taxon>Sar</taxon>
        <taxon>Rhizaria</taxon>
        <taxon>Cercozoa</taxon>
        <taxon>Imbricatea</taxon>
        <taxon>Silicofilosea</taxon>
        <taxon>Euglyphida</taxon>
        <taxon>Paulinellidae</taxon>
        <taxon>Paulinella</taxon>
    </lineage>
</organism>
<keyword evidence="3" id="KW-0934">Plastid</keyword>
<dbReference type="Gene3D" id="3.40.630.30">
    <property type="match status" value="1"/>
</dbReference>
<dbReference type="InterPro" id="IPR016181">
    <property type="entry name" value="Acyl_CoA_acyltransferase"/>
</dbReference>
<name>A0A5K7VWE7_9EUKA</name>
<feature type="domain" description="N-acetyltransferase" evidence="2">
    <location>
        <begin position="26"/>
        <end position="167"/>
    </location>
</feature>
<proteinExistence type="predicted"/>
<feature type="transmembrane region" description="Helical" evidence="1">
    <location>
        <begin position="12"/>
        <end position="32"/>
    </location>
</feature>
<sequence>MLDLRVRNHNRSLYCVLVIDLCGSLTFAGPLGPKELSHCLRLDSDPFSASWTKEQWDKELTDIMRPCVGIWQRGQLLAIACGWLVIDELHITNVTVAKNIRRQGLGYQVTSILLDYGRSRGARHATLEVNSINTAALKLYNKLGFSDVGKRSCYYENNDARVQWLKL</sequence>
<geneLocation type="organellar chromatophore" evidence="3"/>
<accession>A0A5K7VWE7</accession>
<evidence type="ECO:0000256" key="1">
    <source>
        <dbReference type="SAM" id="Phobius"/>
    </source>
</evidence>
<dbReference type="AlphaFoldDB" id="A0A5K7VWE7"/>
<dbReference type="InterPro" id="IPR000182">
    <property type="entry name" value="GNAT_dom"/>
</dbReference>
<dbReference type="EMBL" id="LC490351">
    <property type="protein sequence ID" value="BBL86527.1"/>
    <property type="molecule type" value="Genomic_DNA"/>
</dbReference>
<gene>
    <name evidence="3" type="primary">rimI</name>
    <name evidence="3" type="synonym">MYN1_Chr_703</name>
    <name evidence="3" type="ORF">PMYN1_Chma722</name>
</gene>
<protein>
    <submittedName>
        <fullName evidence="3">Ribosomal-protein-alanine acetyltransferase</fullName>
    </submittedName>
</protein>
<keyword evidence="4" id="KW-1185">Reference proteome</keyword>
<evidence type="ECO:0000313" key="3">
    <source>
        <dbReference type="EMBL" id="BBL86527.1"/>
    </source>
</evidence>
<keyword evidence="1" id="KW-0472">Membrane</keyword>
<dbReference type="Pfam" id="PF00583">
    <property type="entry name" value="Acetyltransf_1"/>
    <property type="match status" value="1"/>
</dbReference>